<feature type="compositionally biased region" description="Pro residues" evidence="1">
    <location>
        <begin position="398"/>
        <end position="407"/>
    </location>
</feature>
<keyword evidence="4" id="KW-1185">Reference proteome</keyword>
<feature type="compositionally biased region" description="Basic and acidic residues" evidence="1">
    <location>
        <begin position="351"/>
        <end position="366"/>
    </location>
</feature>
<proteinExistence type="predicted"/>
<evidence type="ECO:0000256" key="1">
    <source>
        <dbReference type="SAM" id="MobiDB-lite"/>
    </source>
</evidence>
<feature type="compositionally biased region" description="Low complexity" evidence="1">
    <location>
        <begin position="333"/>
        <end position="349"/>
    </location>
</feature>
<sequence length="461" mass="49586">MPSLLPFAISAVLDTMIYGPFALISVTILHRLRSSRVVYRSRVLFRVTSVILLWLSSCLSIELAAFFQAVSKPDQLETSVKSPKILALIILEGMSLLMSFMIMTWRSMLAFPGDFKAKHVIVTFIVNFFGIMPSPFWSGIIILIFWVAISAYLGVGMTVVALVLLRVMSMLLGLVSSLILFSITLQFSEPTPDSMGLRGQFFKDEGAMYNSSLAVNASNQWQRTENATPSDSGLSVPSETSRLAADPGMSGGSSGPSAVVPMPASRLLPPLLPQIEEVPVTNMNTVAPVISSGGHRRISSFNVFSPLLNVLSSSNLVQNQSSHRTPAPPLVTEPLSFPLSQSESSSDGSNNEDRSGPDSSEDHDRYSVASLSYPPSYHTRVSSPVGPNFSLSRASSILPPPPVPPRPAGLRSAPARASDSVRVTTTEDDTPPPVPPRPAGLRSAPARALDPVRVITTEGRN</sequence>
<feature type="transmembrane region" description="Helical" evidence="2">
    <location>
        <begin position="85"/>
        <end position="105"/>
    </location>
</feature>
<accession>A0A4S8MYN5</accession>
<feature type="transmembrane region" description="Helical" evidence="2">
    <location>
        <begin position="50"/>
        <end position="70"/>
    </location>
</feature>
<feature type="compositionally biased region" description="Polar residues" evidence="1">
    <location>
        <begin position="221"/>
        <end position="241"/>
    </location>
</feature>
<keyword evidence="2" id="KW-0472">Membrane</keyword>
<dbReference type="Proteomes" id="UP000297245">
    <property type="component" value="Unassembled WGS sequence"/>
</dbReference>
<keyword evidence="2" id="KW-0812">Transmembrane</keyword>
<dbReference type="EMBL" id="ML179036">
    <property type="protein sequence ID" value="THV07849.1"/>
    <property type="molecule type" value="Genomic_DNA"/>
</dbReference>
<protein>
    <submittedName>
        <fullName evidence="3">Uncharacterized protein</fullName>
    </submittedName>
</protein>
<feature type="transmembrane region" description="Helical" evidence="2">
    <location>
        <begin position="6"/>
        <end position="29"/>
    </location>
</feature>
<evidence type="ECO:0000256" key="2">
    <source>
        <dbReference type="SAM" id="Phobius"/>
    </source>
</evidence>
<feature type="transmembrane region" description="Helical" evidence="2">
    <location>
        <begin position="171"/>
        <end position="188"/>
    </location>
</feature>
<evidence type="ECO:0000313" key="3">
    <source>
        <dbReference type="EMBL" id="THV07849.1"/>
    </source>
</evidence>
<evidence type="ECO:0000313" key="4">
    <source>
        <dbReference type="Proteomes" id="UP000297245"/>
    </source>
</evidence>
<feature type="region of interest" description="Disordered" evidence="1">
    <location>
        <begin position="319"/>
        <end position="461"/>
    </location>
</feature>
<feature type="region of interest" description="Disordered" evidence="1">
    <location>
        <begin position="221"/>
        <end position="260"/>
    </location>
</feature>
<reference evidence="3 4" key="1">
    <citation type="journal article" date="2019" name="Nat. Ecol. Evol.">
        <title>Megaphylogeny resolves global patterns of mushroom evolution.</title>
        <authorList>
            <person name="Varga T."/>
            <person name="Krizsan K."/>
            <person name="Foldi C."/>
            <person name="Dima B."/>
            <person name="Sanchez-Garcia M."/>
            <person name="Sanchez-Ramirez S."/>
            <person name="Szollosi G.J."/>
            <person name="Szarkandi J.G."/>
            <person name="Papp V."/>
            <person name="Albert L."/>
            <person name="Andreopoulos W."/>
            <person name="Angelini C."/>
            <person name="Antonin V."/>
            <person name="Barry K.W."/>
            <person name="Bougher N.L."/>
            <person name="Buchanan P."/>
            <person name="Buyck B."/>
            <person name="Bense V."/>
            <person name="Catcheside P."/>
            <person name="Chovatia M."/>
            <person name="Cooper J."/>
            <person name="Damon W."/>
            <person name="Desjardin D."/>
            <person name="Finy P."/>
            <person name="Geml J."/>
            <person name="Haridas S."/>
            <person name="Hughes K."/>
            <person name="Justo A."/>
            <person name="Karasinski D."/>
            <person name="Kautmanova I."/>
            <person name="Kiss B."/>
            <person name="Kocsube S."/>
            <person name="Kotiranta H."/>
            <person name="LaButti K.M."/>
            <person name="Lechner B.E."/>
            <person name="Liimatainen K."/>
            <person name="Lipzen A."/>
            <person name="Lukacs Z."/>
            <person name="Mihaltcheva S."/>
            <person name="Morgado L.N."/>
            <person name="Niskanen T."/>
            <person name="Noordeloos M.E."/>
            <person name="Ohm R.A."/>
            <person name="Ortiz-Santana B."/>
            <person name="Ovrebo C."/>
            <person name="Racz N."/>
            <person name="Riley R."/>
            <person name="Savchenko A."/>
            <person name="Shiryaev A."/>
            <person name="Soop K."/>
            <person name="Spirin V."/>
            <person name="Szebenyi C."/>
            <person name="Tomsovsky M."/>
            <person name="Tulloss R.E."/>
            <person name="Uehling J."/>
            <person name="Grigoriev I.V."/>
            <person name="Vagvolgyi C."/>
            <person name="Papp T."/>
            <person name="Martin F.M."/>
            <person name="Miettinen O."/>
            <person name="Hibbett D.S."/>
            <person name="Nagy L.G."/>
        </authorList>
    </citation>
    <scope>NUCLEOTIDE SEQUENCE [LARGE SCALE GENOMIC DNA]</scope>
    <source>
        <strain evidence="3 4">CBS 962.96</strain>
    </source>
</reference>
<keyword evidence="2" id="KW-1133">Transmembrane helix</keyword>
<organism evidence="3 4">
    <name type="scientific">Dendrothele bispora (strain CBS 962.96)</name>
    <dbReference type="NCBI Taxonomy" id="1314807"/>
    <lineage>
        <taxon>Eukaryota</taxon>
        <taxon>Fungi</taxon>
        <taxon>Dikarya</taxon>
        <taxon>Basidiomycota</taxon>
        <taxon>Agaricomycotina</taxon>
        <taxon>Agaricomycetes</taxon>
        <taxon>Agaricomycetidae</taxon>
        <taxon>Agaricales</taxon>
        <taxon>Agaricales incertae sedis</taxon>
        <taxon>Dendrothele</taxon>
    </lineage>
</organism>
<feature type="transmembrane region" description="Helical" evidence="2">
    <location>
        <begin position="140"/>
        <end position="164"/>
    </location>
</feature>
<feature type="transmembrane region" description="Helical" evidence="2">
    <location>
        <begin position="117"/>
        <end position="134"/>
    </location>
</feature>
<name>A0A4S8MYN5_DENBC</name>
<gene>
    <name evidence="3" type="ORF">K435DRAFT_959328</name>
</gene>
<dbReference type="AlphaFoldDB" id="A0A4S8MYN5"/>